<evidence type="ECO:0000313" key="1">
    <source>
        <dbReference type="EMBL" id="KRY08399.1"/>
    </source>
</evidence>
<name>A0A0V0Z7G4_9BILA</name>
<organism evidence="1 2">
    <name type="scientific">Trichinella patagoniensis</name>
    <dbReference type="NCBI Taxonomy" id="990121"/>
    <lineage>
        <taxon>Eukaryota</taxon>
        <taxon>Metazoa</taxon>
        <taxon>Ecdysozoa</taxon>
        <taxon>Nematoda</taxon>
        <taxon>Enoplea</taxon>
        <taxon>Dorylaimia</taxon>
        <taxon>Trichinellida</taxon>
        <taxon>Trichinellidae</taxon>
        <taxon>Trichinella</taxon>
    </lineage>
</organism>
<protein>
    <submittedName>
        <fullName evidence="1">Uncharacterized protein</fullName>
    </submittedName>
</protein>
<proteinExistence type="predicted"/>
<keyword evidence="2" id="KW-1185">Reference proteome</keyword>
<dbReference type="Proteomes" id="UP000054783">
    <property type="component" value="Unassembled WGS sequence"/>
</dbReference>
<accession>A0A0V0Z7G4</accession>
<dbReference type="STRING" id="990121.A0A0V0Z7G4"/>
<sequence>MTPESSYDATLRRTLMHENVLLSDPVLIIARRENIRNKLHKQQRSKMKGIHHDNTKFRNYANTDTKNTLLLRAASHGIHLRVGNETGFMNL</sequence>
<evidence type="ECO:0000313" key="2">
    <source>
        <dbReference type="Proteomes" id="UP000054783"/>
    </source>
</evidence>
<dbReference type="EMBL" id="JYDQ01000337">
    <property type="protein sequence ID" value="KRY08399.1"/>
    <property type="molecule type" value="Genomic_DNA"/>
</dbReference>
<reference evidence="1 2" key="1">
    <citation type="submission" date="2015-01" db="EMBL/GenBank/DDBJ databases">
        <title>Evolution of Trichinella species and genotypes.</title>
        <authorList>
            <person name="Korhonen P.K."/>
            <person name="Edoardo P."/>
            <person name="Giuseppe L.R."/>
            <person name="Gasser R.B."/>
        </authorList>
    </citation>
    <scope>NUCLEOTIDE SEQUENCE [LARGE SCALE GENOMIC DNA]</scope>
    <source>
        <strain evidence="1">ISS2496</strain>
    </source>
</reference>
<dbReference type="AlphaFoldDB" id="A0A0V0Z7G4"/>
<comment type="caution">
    <text evidence="1">The sequence shown here is derived from an EMBL/GenBank/DDBJ whole genome shotgun (WGS) entry which is preliminary data.</text>
</comment>
<gene>
    <name evidence="1" type="ORF">T12_16558</name>
</gene>